<dbReference type="Proteomes" id="UP000078534">
    <property type="component" value="Unassembled WGS sequence"/>
</dbReference>
<proteinExistence type="predicted"/>
<feature type="region of interest" description="Disordered" evidence="1">
    <location>
        <begin position="61"/>
        <end position="82"/>
    </location>
</feature>
<accession>A0A179SW64</accession>
<protein>
    <submittedName>
        <fullName evidence="2">Uncharacterized protein</fullName>
    </submittedName>
</protein>
<evidence type="ECO:0000313" key="3">
    <source>
        <dbReference type="Proteomes" id="UP000078534"/>
    </source>
</evidence>
<dbReference type="EMBL" id="LWSG01000023">
    <property type="protein sequence ID" value="OAS85099.1"/>
    <property type="molecule type" value="Genomic_DNA"/>
</dbReference>
<feature type="compositionally biased region" description="Polar residues" evidence="1">
    <location>
        <begin position="67"/>
        <end position="82"/>
    </location>
</feature>
<dbReference type="AlphaFoldDB" id="A0A179SW64"/>
<evidence type="ECO:0000256" key="1">
    <source>
        <dbReference type="SAM" id="MobiDB-lite"/>
    </source>
</evidence>
<sequence length="222" mass="25709">MSRLYLLGILFLFFVPLFGCSSNSQTVDSNDANELINENSSRAIELSEKENVEEIAEATLEEKQEKNNGNNSLSTPQLDSVSQEEMELLKETLRKYIFDEYMGSSDYGYAKGVNWTENFYDNLTAEEIWNVIEEYKEMNNGEEGTLFDQASYLSVNAPIKDNWEELFLENWNNSPYSDDNEIEAMIDKGDSVWIYTETLPYTGEKDNYPFITLFKRTGFWHG</sequence>
<organism evidence="2 3">
    <name type="scientific">Metabacillus litoralis</name>
    <dbReference type="NCBI Taxonomy" id="152268"/>
    <lineage>
        <taxon>Bacteria</taxon>
        <taxon>Bacillati</taxon>
        <taxon>Bacillota</taxon>
        <taxon>Bacilli</taxon>
        <taxon>Bacillales</taxon>
        <taxon>Bacillaceae</taxon>
        <taxon>Metabacillus</taxon>
    </lineage>
</organism>
<comment type="caution">
    <text evidence="2">The sequence shown here is derived from an EMBL/GenBank/DDBJ whole genome shotgun (WGS) entry which is preliminary data.</text>
</comment>
<evidence type="ECO:0000313" key="2">
    <source>
        <dbReference type="EMBL" id="OAS85099.1"/>
    </source>
</evidence>
<keyword evidence="3" id="KW-1185">Reference proteome</keyword>
<dbReference type="RefSeq" id="WP_066334950.1">
    <property type="nucleotide sequence ID" value="NZ_LWSG01000023.1"/>
</dbReference>
<gene>
    <name evidence="2" type="ORF">A6K24_06200</name>
</gene>
<reference evidence="3" key="1">
    <citation type="submission" date="2016-04" db="EMBL/GenBank/DDBJ databases">
        <authorList>
            <person name="Lyu Z."/>
            <person name="Lyu W."/>
        </authorList>
    </citation>
    <scope>NUCLEOTIDE SEQUENCE [LARGE SCALE GENOMIC DNA]</scope>
    <source>
        <strain evidence="3">C44</strain>
    </source>
</reference>
<name>A0A179SW64_9BACI</name>